<dbReference type="PANTHER" id="PTHR35092">
    <property type="entry name" value="CHLORINASE MJ1651"/>
    <property type="match status" value="1"/>
</dbReference>
<dbReference type="Gene3D" id="3.40.50.10790">
    <property type="entry name" value="S-adenosyl-l-methionine hydroxide adenosyltransferase, N-terminal"/>
    <property type="match status" value="1"/>
</dbReference>
<dbReference type="Pfam" id="PF01887">
    <property type="entry name" value="SAM_HAT_N"/>
    <property type="match status" value="1"/>
</dbReference>
<keyword evidence="1" id="KW-0949">S-adenosyl-L-methionine</keyword>
<reference evidence="5 6" key="1">
    <citation type="submission" date="2007-03" db="EMBL/GenBank/DDBJ databases">
        <authorList>
            <person name="Stal L."/>
            <person name="Ferriera S."/>
            <person name="Johnson J."/>
            <person name="Kravitz S."/>
            <person name="Beeson K."/>
            <person name="Sutton G."/>
            <person name="Rogers Y.-H."/>
            <person name="Friedman R."/>
            <person name="Frazier M."/>
            <person name="Venter J.C."/>
        </authorList>
    </citation>
    <scope>NUCLEOTIDE SEQUENCE [LARGE SCALE GENOMIC DNA]</scope>
    <source>
        <strain evidence="5 6">CCY0110</strain>
    </source>
</reference>
<sequence>MTLIPMTKQSKIKAIALLTDFGLKDGYVGIMKGVIAAINPNIPMIDLTHHIPPQQIWPARFCLMNAYLYFPKDTVFLAVVDPGVGSQRRSVAIECSQGYLVGPDNGLFSGILAQYQAKKAVSLTNTDYWRVKDVSLTFHGRDIFAPVAAYLASGVPLEALGEVISIDSLIDFPLQFPQITDEKIQGSIQYIDHFGNLITNILPHHVKNKNWSIVINNQKIQSGLTYSDVPLGEMITLIGSHGWIEIAINGGNAQEKMQLQWGDKITILFK</sequence>
<dbReference type="eggNOG" id="COG1912">
    <property type="taxonomic scope" value="Bacteria"/>
</dbReference>
<evidence type="ECO:0000259" key="4">
    <source>
        <dbReference type="Pfam" id="PF20257"/>
    </source>
</evidence>
<evidence type="ECO:0008006" key="7">
    <source>
        <dbReference type="Google" id="ProtNLM"/>
    </source>
</evidence>
<dbReference type="PANTHER" id="PTHR35092:SF1">
    <property type="entry name" value="CHLORINASE MJ1651"/>
    <property type="match status" value="1"/>
</dbReference>
<feature type="domain" description="S-adenosyl-l-methionine hydroxide adenosyltransferase N-terminal" evidence="3">
    <location>
        <begin position="15"/>
        <end position="161"/>
    </location>
</feature>
<comment type="similarity">
    <text evidence="2">Belongs to the SAM hydrolase / SAM-dependent halogenase family.</text>
</comment>
<feature type="domain" description="S-adenosyl-l-methionine hydroxide adenosyltransferase C-terminal" evidence="4">
    <location>
        <begin position="186"/>
        <end position="266"/>
    </location>
</feature>
<proteinExistence type="inferred from homology"/>
<dbReference type="InterPro" id="IPR023227">
    <property type="entry name" value="SAM_OH_AdoTrfase_C_sf"/>
</dbReference>
<dbReference type="InterPro" id="IPR046470">
    <property type="entry name" value="SAM_HAT_C"/>
</dbReference>
<evidence type="ECO:0000256" key="2">
    <source>
        <dbReference type="ARBA" id="ARBA00024035"/>
    </source>
</evidence>
<dbReference type="AlphaFoldDB" id="A3IPF2"/>
<protein>
    <recommendedName>
        <fullName evidence="7">SAM-dependent chlorinase/fluorinase</fullName>
    </recommendedName>
</protein>
<dbReference type="PIRSF" id="PIRSF006779">
    <property type="entry name" value="UCP006779"/>
    <property type="match status" value="1"/>
</dbReference>
<dbReference type="Proteomes" id="UP000003781">
    <property type="component" value="Unassembled WGS sequence"/>
</dbReference>
<dbReference type="SUPFAM" id="SSF101852">
    <property type="entry name" value="Bacterial fluorinating enzyme, C-terminal domain"/>
    <property type="match status" value="1"/>
</dbReference>
<evidence type="ECO:0000313" key="6">
    <source>
        <dbReference type="Proteomes" id="UP000003781"/>
    </source>
</evidence>
<dbReference type="Gene3D" id="2.40.30.90">
    <property type="entry name" value="Bacterial fluorinating enzyme like"/>
    <property type="match status" value="1"/>
</dbReference>
<dbReference type="RefSeq" id="WP_008275270.1">
    <property type="nucleotide sequence ID" value="NZ_AAXW01000012.1"/>
</dbReference>
<name>A3IPF2_9CHRO</name>
<evidence type="ECO:0000259" key="3">
    <source>
        <dbReference type="Pfam" id="PF01887"/>
    </source>
</evidence>
<dbReference type="InterPro" id="IPR023228">
    <property type="entry name" value="SAM_OH_AdoTrfase_N_sf"/>
</dbReference>
<dbReference type="Pfam" id="PF20257">
    <property type="entry name" value="SAM_HAT_C"/>
    <property type="match status" value="1"/>
</dbReference>
<keyword evidence="6" id="KW-1185">Reference proteome</keyword>
<dbReference type="EMBL" id="AAXW01000012">
    <property type="protein sequence ID" value="EAZ91717.1"/>
    <property type="molecule type" value="Genomic_DNA"/>
</dbReference>
<comment type="caution">
    <text evidence="5">The sequence shown here is derived from an EMBL/GenBank/DDBJ whole genome shotgun (WGS) entry which is preliminary data.</text>
</comment>
<evidence type="ECO:0000313" key="5">
    <source>
        <dbReference type="EMBL" id="EAZ91717.1"/>
    </source>
</evidence>
<organism evidence="5 6">
    <name type="scientific">Crocosphaera chwakensis CCY0110</name>
    <dbReference type="NCBI Taxonomy" id="391612"/>
    <lineage>
        <taxon>Bacteria</taxon>
        <taxon>Bacillati</taxon>
        <taxon>Cyanobacteriota</taxon>
        <taxon>Cyanophyceae</taxon>
        <taxon>Oscillatoriophycideae</taxon>
        <taxon>Chroococcales</taxon>
        <taxon>Aphanothecaceae</taxon>
        <taxon>Crocosphaera</taxon>
        <taxon>Crocosphaera chwakensis</taxon>
    </lineage>
</organism>
<evidence type="ECO:0000256" key="1">
    <source>
        <dbReference type="ARBA" id="ARBA00022691"/>
    </source>
</evidence>
<dbReference type="SUPFAM" id="SSF102522">
    <property type="entry name" value="Bacterial fluorinating enzyme, N-terminal domain"/>
    <property type="match status" value="1"/>
</dbReference>
<dbReference type="InterPro" id="IPR046469">
    <property type="entry name" value="SAM_HAT_N"/>
</dbReference>
<accession>A3IPF2</accession>
<dbReference type="InterPro" id="IPR002747">
    <property type="entry name" value="SAM_OH_AdoTrfase"/>
</dbReference>
<gene>
    <name evidence="5" type="ORF">CY0110_26338</name>
</gene>